<feature type="region of interest" description="Disordered" evidence="1">
    <location>
        <begin position="195"/>
        <end position="273"/>
    </location>
</feature>
<reference evidence="3 6" key="2">
    <citation type="submission" date="2021-01" db="EMBL/GenBank/DDBJ databases">
        <title>Whole genome shotgun sequence of Cellulomonas oligotrophica NBRC 109435.</title>
        <authorList>
            <person name="Komaki H."/>
            <person name="Tamura T."/>
        </authorList>
    </citation>
    <scope>NUCLEOTIDE SEQUENCE [LARGE SCALE GENOMIC DNA]</scope>
    <source>
        <strain evidence="3 6">NBRC 109435</strain>
    </source>
</reference>
<dbReference type="EMBL" id="JACCBK010000001">
    <property type="protein sequence ID" value="NYD87397.1"/>
    <property type="molecule type" value="Genomic_DNA"/>
</dbReference>
<evidence type="ECO:0000313" key="6">
    <source>
        <dbReference type="Proteomes" id="UP000618382"/>
    </source>
</evidence>
<dbReference type="Proteomes" id="UP000618382">
    <property type="component" value="Unassembled WGS sequence"/>
</dbReference>
<dbReference type="Proteomes" id="UP000577956">
    <property type="component" value="Unassembled WGS sequence"/>
</dbReference>
<proteinExistence type="predicted"/>
<evidence type="ECO:0000313" key="5">
    <source>
        <dbReference type="Proteomes" id="UP000577956"/>
    </source>
</evidence>
<feature type="compositionally biased region" description="Acidic residues" evidence="1">
    <location>
        <begin position="260"/>
        <end position="270"/>
    </location>
</feature>
<comment type="caution">
    <text evidence="4">The sequence shown here is derived from an EMBL/GenBank/DDBJ whole genome shotgun (WGS) entry which is preliminary data.</text>
</comment>
<dbReference type="AlphaFoldDB" id="A0A7Y9FI80"/>
<feature type="transmembrane region" description="Helical" evidence="2">
    <location>
        <begin position="6"/>
        <end position="22"/>
    </location>
</feature>
<organism evidence="4 5">
    <name type="scientific">Cellulomonas oligotrophica</name>
    <dbReference type="NCBI Taxonomy" id="931536"/>
    <lineage>
        <taxon>Bacteria</taxon>
        <taxon>Bacillati</taxon>
        <taxon>Actinomycetota</taxon>
        <taxon>Actinomycetes</taxon>
        <taxon>Micrococcales</taxon>
        <taxon>Cellulomonadaceae</taxon>
        <taxon>Cellulomonas</taxon>
    </lineage>
</organism>
<gene>
    <name evidence="4" type="ORF">BKA21_002946</name>
    <name evidence="3" type="ORF">Col01nite_36740</name>
</gene>
<evidence type="ECO:0000256" key="1">
    <source>
        <dbReference type="SAM" id="MobiDB-lite"/>
    </source>
</evidence>
<feature type="transmembrane region" description="Helical" evidence="2">
    <location>
        <begin position="131"/>
        <end position="148"/>
    </location>
</feature>
<keyword evidence="2" id="KW-0812">Transmembrane</keyword>
<reference evidence="4 5" key="1">
    <citation type="submission" date="2020-07" db="EMBL/GenBank/DDBJ databases">
        <title>Sequencing the genomes of 1000 actinobacteria strains.</title>
        <authorList>
            <person name="Klenk H.-P."/>
        </authorList>
    </citation>
    <scope>NUCLEOTIDE SEQUENCE [LARGE SCALE GENOMIC DNA]</scope>
    <source>
        <strain evidence="4 5">DSM 24482</strain>
    </source>
</reference>
<feature type="compositionally biased region" description="Low complexity" evidence="1">
    <location>
        <begin position="328"/>
        <end position="337"/>
    </location>
</feature>
<sequence length="418" mass="43459">MDGLAGFGALALAVLWVAYLVPHRLRHRQQLVEARADDRFSAGLRVVAVTGRQERSAEAARASGASTAALLALRAGLPALGAGEGTGGTTVDRPHATEERISAEAARRLAQARAARAAAAARRGAAARRRGLLATLLGIASVVGWVVAVAMPTLGWAVGVVPTVLLAGVLGLGRRAVVAGRAADAGWAATIAREEERATRPRTGATPVVRPRTGATPAVPTRSGATPAVTRGTDERETRRKGPRSGATPVVQRTRTAEPAEPEVAPDDEAPVPLVTGHAVRPSEDRTEVFARIVTDRGERGGPVRHATGETPVVRRSVLSAPTPAVPDPAQARADAATAEDDAEAWSPVPVPRPTYTMKAPAPRREPRPMDEQGVAKSTAERPTQEEPDAQAPAEPVAETTGSIDLNAVLARRRAAGQ</sequence>
<evidence type="ECO:0000313" key="4">
    <source>
        <dbReference type="EMBL" id="NYD87397.1"/>
    </source>
</evidence>
<feature type="region of interest" description="Disordered" evidence="1">
    <location>
        <begin position="294"/>
        <end position="418"/>
    </location>
</feature>
<evidence type="ECO:0000256" key="2">
    <source>
        <dbReference type="SAM" id="Phobius"/>
    </source>
</evidence>
<keyword evidence="6" id="KW-1185">Reference proteome</keyword>
<feature type="transmembrane region" description="Helical" evidence="2">
    <location>
        <begin position="154"/>
        <end position="172"/>
    </location>
</feature>
<name>A0A7Y9FI80_9CELL</name>
<evidence type="ECO:0000313" key="3">
    <source>
        <dbReference type="EMBL" id="GIG34515.1"/>
    </source>
</evidence>
<keyword evidence="2" id="KW-1133">Transmembrane helix</keyword>
<keyword evidence="2" id="KW-0472">Membrane</keyword>
<dbReference type="EMBL" id="BONN01000019">
    <property type="protein sequence ID" value="GIG34515.1"/>
    <property type="molecule type" value="Genomic_DNA"/>
</dbReference>
<dbReference type="RefSeq" id="WP_140459745.1">
    <property type="nucleotide sequence ID" value="NZ_BAABFI010000007.1"/>
</dbReference>
<protein>
    <submittedName>
        <fullName evidence="4">Uncharacterized protein</fullName>
    </submittedName>
</protein>
<accession>A0A7Y9FI80</accession>